<evidence type="ECO:0000259" key="9">
    <source>
        <dbReference type="PROSITE" id="PS00036"/>
    </source>
</evidence>
<gene>
    <name evidence="10" type="primary">HAC1</name>
    <name evidence="10" type="ORF">LTR09_008013</name>
</gene>
<evidence type="ECO:0000256" key="6">
    <source>
        <dbReference type="ARBA" id="ARBA00023230"/>
    </source>
</evidence>
<keyword evidence="5" id="KW-0804">Transcription</keyword>
<dbReference type="PANTHER" id="PTHR46714">
    <property type="entry name" value="TRANSCRIPTIONAL ACTIVATOR HAC1"/>
    <property type="match status" value="1"/>
</dbReference>
<keyword evidence="3" id="KW-0805">Transcription regulation</keyword>
<keyword evidence="6" id="KW-0834">Unfolded protein response</keyword>
<evidence type="ECO:0000256" key="4">
    <source>
        <dbReference type="ARBA" id="ARBA00023125"/>
    </source>
</evidence>
<evidence type="ECO:0000313" key="11">
    <source>
        <dbReference type="Proteomes" id="UP001271007"/>
    </source>
</evidence>
<dbReference type="PROSITE" id="PS00036">
    <property type="entry name" value="BZIP_BASIC"/>
    <property type="match status" value="1"/>
</dbReference>
<dbReference type="Proteomes" id="UP001271007">
    <property type="component" value="Unassembled WGS sequence"/>
</dbReference>
<dbReference type="GO" id="GO:0003677">
    <property type="term" value="F:DNA binding"/>
    <property type="evidence" value="ECO:0007669"/>
    <property type="project" value="UniProtKB-KW"/>
</dbReference>
<dbReference type="InterPro" id="IPR044280">
    <property type="entry name" value="Hac1/HY5"/>
</dbReference>
<dbReference type="SUPFAM" id="SSF57959">
    <property type="entry name" value="Leucine zipper domain"/>
    <property type="match status" value="1"/>
</dbReference>
<evidence type="ECO:0000256" key="5">
    <source>
        <dbReference type="ARBA" id="ARBA00023163"/>
    </source>
</evidence>
<feature type="region of interest" description="Disordered" evidence="8">
    <location>
        <begin position="1"/>
        <end position="99"/>
    </location>
</feature>
<dbReference type="GO" id="GO:0006986">
    <property type="term" value="P:response to unfolded protein"/>
    <property type="evidence" value="ECO:0007669"/>
    <property type="project" value="UniProtKB-KW"/>
</dbReference>
<name>A0AAJ0DBX2_9PEZI</name>
<dbReference type="GO" id="GO:0005634">
    <property type="term" value="C:nucleus"/>
    <property type="evidence" value="ECO:0007669"/>
    <property type="project" value="UniProtKB-SubCell"/>
</dbReference>
<evidence type="ECO:0000256" key="1">
    <source>
        <dbReference type="ARBA" id="ARBA00004123"/>
    </source>
</evidence>
<evidence type="ECO:0000256" key="7">
    <source>
        <dbReference type="ARBA" id="ARBA00023242"/>
    </source>
</evidence>
<dbReference type="AlphaFoldDB" id="A0AAJ0DBX2"/>
<comment type="subcellular location">
    <subcellularLocation>
        <location evidence="1">Nucleus</location>
    </subcellularLocation>
</comment>
<reference evidence="10" key="1">
    <citation type="submission" date="2023-04" db="EMBL/GenBank/DDBJ databases">
        <title>Black Yeasts Isolated from many extreme environments.</title>
        <authorList>
            <person name="Coleine C."/>
            <person name="Stajich J.E."/>
            <person name="Selbmann L."/>
        </authorList>
    </citation>
    <scope>NUCLEOTIDE SEQUENCE</scope>
    <source>
        <strain evidence="10">CCFEE 5312</strain>
    </source>
</reference>
<keyword evidence="7" id="KW-0539">Nucleus</keyword>
<accession>A0AAJ0DBX2</accession>
<proteinExistence type="inferred from homology"/>
<sequence length="371" mass="41130">MADNNTFLKLEDLNASSPSASFHTTSQQQSTPPPVIVHSKPAKKRKSWGQQLPEPTTALPPRKRAKTDDEKEQRRIERIKRNRAAAHNSRERKRQETDSLAVKLARANAELEAYRNLHGPLPASVVLPEVTLSTGEDSADTPAPSLMDSRDSVDYGASPSTPDDRNDDLFDTDVTIKEEPDLSYPSTINPPTFEFPTSISKPALSLLDPTQHSAVMLCDLPCRSRQQQRMRNNLTTSNPLTPATTSWWTTLFLYITTLHLQTIYKTFLLAVWSHSPSRMAHLMQASTLRLTSRSTTSSTTPLLPSRLTVALAQRNAATRLQQRPAVEVRRSATQVEAVAKEQHRASTTDTKAFEEQHGGESGLGSGDMDVD</sequence>
<dbReference type="GO" id="GO:0045944">
    <property type="term" value="P:positive regulation of transcription by RNA polymerase II"/>
    <property type="evidence" value="ECO:0007669"/>
    <property type="project" value="InterPro"/>
</dbReference>
<comment type="caution">
    <text evidence="10">The sequence shown here is derived from an EMBL/GenBank/DDBJ whole genome shotgun (WGS) entry which is preliminary data.</text>
</comment>
<dbReference type="EMBL" id="JAWDJX010000029">
    <property type="protein sequence ID" value="KAK3050935.1"/>
    <property type="molecule type" value="Genomic_DNA"/>
</dbReference>
<keyword evidence="4" id="KW-0238">DNA-binding</keyword>
<dbReference type="SMART" id="SM00338">
    <property type="entry name" value="BRLZ"/>
    <property type="match status" value="1"/>
</dbReference>
<feature type="compositionally biased region" description="Basic and acidic residues" evidence="8">
    <location>
        <begin position="338"/>
        <end position="358"/>
    </location>
</feature>
<dbReference type="GO" id="GO:0000981">
    <property type="term" value="F:DNA-binding transcription factor activity, RNA polymerase II-specific"/>
    <property type="evidence" value="ECO:0007669"/>
    <property type="project" value="InterPro"/>
</dbReference>
<evidence type="ECO:0000256" key="3">
    <source>
        <dbReference type="ARBA" id="ARBA00023015"/>
    </source>
</evidence>
<feature type="domain" description="BZIP" evidence="9">
    <location>
        <begin position="78"/>
        <end position="92"/>
    </location>
</feature>
<evidence type="ECO:0000256" key="2">
    <source>
        <dbReference type="ARBA" id="ARBA00007163"/>
    </source>
</evidence>
<organism evidence="10 11">
    <name type="scientific">Extremus antarcticus</name>
    <dbReference type="NCBI Taxonomy" id="702011"/>
    <lineage>
        <taxon>Eukaryota</taxon>
        <taxon>Fungi</taxon>
        <taxon>Dikarya</taxon>
        <taxon>Ascomycota</taxon>
        <taxon>Pezizomycotina</taxon>
        <taxon>Dothideomycetes</taxon>
        <taxon>Dothideomycetidae</taxon>
        <taxon>Mycosphaerellales</taxon>
        <taxon>Extremaceae</taxon>
        <taxon>Extremus</taxon>
    </lineage>
</organism>
<keyword evidence="11" id="KW-1185">Reference proteome</keyword>
<feature type="compositionally biased region" description="Polar residues" evidence="8">
    <location>
        <begin position="14"/>
        <end position="30"/>
    </location>
</feature>
<comment type="similarity">
    <text evidence="2">Belongs to the bZIP family.</text>
</comment>
<dbReference type="InterPro" id="IPR004827">
    <property type="entry name" value="bZIP"/>
</dbReference>
<feature type="compositionally biased region" description="Basic and acidic residues" evidence="8">
    <location>
        <begin position="66"/>
        <end position="76"/>
    </location>
</feature>
<feature type="region of interest" description="Disordered" evidence="8">
    <location>
        <begin position="335"/>
        <end position="371"/>
    </location>
</feature>
<feature type="region of interest" description="Disordered" evidence="8">
    <location>
        <begin position="134"/>
        <end position="170"/>
    </location>
</feature>
<dbReference type="InterPro" id="IPR046347">
    <property type="entry name" value="bZIP_sf"/>
</dbReference>
<protein>
    <submittedName>
        <fullName evidence="10">Transcription factor that binds to CRE motif</fullName>
    </submittedName>
</protein>
<evidence type="ECO:0000256" key="8">
    <source>
        <dbReference type="SAM" id="MobiDB-lite"/>
    </source>
</evidence>
<evidence type="ECO:0000313" key="10">
    <source>
        <dbReference type="EMBL" id="KAK3050935.1"/>
    </source>
</evidence>
<dbReference type="PANTHER" id="PTHR46714:SF6">
    <property type="entry name" value="TRANSCRIPTIONAL ACTIVATOR HAC1"/>
    <property type="match status" value="1"/>
</dbReference>